<dbReference type="GO" id="GO:0031491">
    <property type="term" value="F:nucleosome binding"/>
    <property type="evidence" value="ECO:0007669"/>
    <property type="project" value="TreeGrafter"/>
</dbReference>
<proteinExistence type="inferred from homology"/>
<comment type="function">
    <text evidence="1">Component of the FACT complex, a general chromatin factor that acts to reorganize nucleosomes. The FACT complex is involved in multiple processes that require DNA as a template such as mRNA elongation, DNA replication and DNA repair. During transcription elongation the FACT complex acts as a histone chaperone that both destabilizes and restores nucleosomal structure. It facilitates the passage of RNA polymerase II and transcription by promoting the dissociation of one histone H2A-H2B dimer from the nucleosome, then subsequently promotes the reestablishment of the nucleosome following the passage of RNA polymerase II.</text>
</comment>
<name>A0A1Q9DGS1_SYMMI</name>
<dbReference type="OrthoDB" id="10251642at2759"/>
<evidence type="ECO:0000313" key="2">
    <source>
        <dbReference type="EMBL" id="OLP94384.1"/>
    </source>
</evidence>
<accession>A0A1Q9DGS1</accession>
<gene>
    <name evidence="2" type="primary">spt16</name>
    <name evidence="2" type="ORF">AK812_SmicGene23613</name>
</gene>
<dbReference type="AlphaFoldDB" id="A0A1Q9DGS1"/>
<keyword evidence="1" id="KW-0539">Nucleus</keyword>
<evidence type="ECO:0000256" key="1">
    <source>
        <dbReference type="RuleBase" id="RU367052"/>
    </source>
</evidence>
<protein>
    <recommendedName>
        <fullName evidence="1">FACT complex subunit</fullName>
    </recommendedName>
</protein>
<keyword evidence="1" id="KW-0158">Chromosome</keyword>
<dbReference type="InterPro" id="IPR040258">
    <property type="entry name" value="Spt16"/>
</dbReference>
<sequence>MASEISKELFESRVQRLVQQWPWPSADALLILSSSSKTDSDDQVKEPGARSVCGELRATGRIQDLVLLVERSGKVTAISTSKKLNHLQKLSLSRVPCEKTFTQDDRQKLLDVLRAVPAQSEKLVVALPSEIHFGPIQEEANKTISAADFLQITDAIPGLKLLLASKDEQEVLNCKRAAHFGCHYMQEIVVNKWMEALDQELTISHFAIVSQLQELADKEDVMKELCTKLAVDASAIEVANHLLQSGRSIDLTFGALPSKGDLAMWRMDGRSLREDEVLLMGWGRTSKGPPVRASLLSLLLAAALRPAKGDLDFKAFTRDPQGYASHIRVLDLSLVDGSQIEYFSDEFNELCTQVSHAIL</sequence>
<comment type="caution">
    <text evidence="2">The sequence shown here is derived from an EMBL/GenBank/DDBJ whole genome shotgun (WGS) entry which is preliminary data.</text>
</comment>
<keyword evidence="1" id="KW-0235">DNA replication</keyword>
<dbReference type="GO" id="GO:0006260">
    <property type="term" value="P:DNA replication"/>
    <property type="evidence" value="ECO:0007669"/>
    <property type="project" value="UniProtKB-KW"/>
</dbReference>
<dbReference type="GO" id="GO:0006281">
    <property type="term" value="P:DNA repair"/>
    <property type="evidence" value="ECO:0007669"/>
    <property type="project" value="UniProtKB-UniRule"/>
</dbReference>
<dbReference type="EMBL" id="LSRX01000545">
    <property type="protein sequence ID" value="OLP94384.1"/>
    <property type="molecule type" value="Genomic_DNA"/>
</dbReference>
<keyword evidence="3" id="KW-1185">Reference proteome</keyword>
<dbReference type="GO" id="GO:0035101">
    <property type="term" value="C:FACT complex"/>
    <property type="evidence" value="ECO:0007669"/>
    <property type="project" value="UniProtKB-UniRule"/>
</dbReference>
<keyword evidence="1" id="KW-0227">DNA damage</keyword>
<reference evidence="2 3" key="1">
    <citation type="submission" date="2016-02" db="EMBL/GenBank/DDBJ databases">
        <title>Genome analysis of coral dinoflagellate symbionts highlights evolutionary adaptations to a symbiotic lifestyle.</title>
        <authorList>
            <person name="Aranda M."/>
            <person name="Li Y."/>
            <person name="Liew Y.J."/>
            <person name="Baumgarten S."/>
            <person name="Simakov O."/>
            <person name="Wilson M."/>
            <person name="Piel J."/>
            <person name="Ashoor H."/>
            <person name="Bougouffa S."/>
            <person name="Bajic V.B."/>
            <person name="Ryu T."/>
            <person name="Ravasi T."/>
            <person name="Bayer T."/>
            <person name="Micklem G."/>
            <person name="Kim H."/>
            <person name="Bhak J."/>
            <person name="Lajeunesse T.C."/>
            <person name="Voolstra C.R."/>
        </authorList>
    </citation>
    <scope>NUCLEOTIDE SEQUENCE [LARGE SCALE GENOMIC DNA]</scope>
    <source>
        <strain evidence="2 3">CCMP2467</strain>
    </source>
</reference>
<evidence type="ECO:0000313" key="3">
    <source>
        <dbReference type="Proteomes" id="UP000186817"/>
    </source>
</evidence>
<dbReference type="PANTHER" id="PTHR13980:SF15">
    <property type="entry name" value="FACT COMPLEX SUBUNIT SPT16"/>
    <property type="match status" value="1"/>
</dbReference>
<keyword evidence="1" id="KW-0234">DNA repair</keyword>
<comment type="subunit">
    <text evidence="1">Component of the FACT complex.</text>
</comment>
<dbReference type="PANTHER" id="PTHR13980">
    <property type="entry name" value="CDC68 RELATED"/>
    <property type="match status" value="1"/>
</dbReference>
<keyword evidence="1" id="KW-0805">Transcription regulation</keyword>
<comment type="subcellular location">
    <subcellularLocation>
        <location evidence="1">Nucleus</location>
    </subcellularLocation>
    <subcellularLocation>
        <location evidence="1">Chromosome</location>
    </subcellularLocation>
</comment>
<dbReference type="GO" id="GO:0006368">
    <property type="term" value="P:transcription elongation by RNA polymerase II"/>
    <property type="evidence" value="ECO:0007669"/>
    <property type="project" value="TreeGrafter"/>
</dbReference>
<keyword evidence="1" id="KW-0804">Transcription</keyword>
<comment type="similarity">
    <text evidence="1">Belongs to the peptidase M24 family. SPT16 subfamily.</text>
</comment>
<organism evidence="2 3">
    <name type="scientific">Symbiodinium microadriaticum</name>
    <name type="common">Dinoflagellate</name>
    <name type="synonym">Zooxanthella microadriatica</name>
    <dbReference type="NCBI Taxonomy" id="2951"/>
    <lineage>
        <taxon>Eukaryota</taxon>
        <taxon>Sar</taxon>
        <taxon>Alveolata</taxon>
        <taxon>Dinophyceae</taxon>
        <taxon>Suessiales</taxon>
        <taxon>Symbiodiniaceae</taxon>
        <taxon>Symbiodinium</taxon>
    </lineage>
</organism>
<dbReference type="Proteomes" id="UP000186817">
    <property type="component" value="Unassembled WGS sequence"/>
</dbReference>